<sequence length="141" mass="16020">MVKISLVELEQVLPIRQYVLWPDLPIESSLVEGDNRAIHIGASVSNKLVCVASIFIDGNQGRLRKFATLPDYQGQGIGSQVIEFVLNMLERQNIEVFWCDARESALDFYKRFGMVIEGDIFYKKGVAYKKASLVLSTLRYE</sequence>
<organism evidence="2 3">
    <name type="scientific">Vibrio mediterranei</name>
    <dbReference type="NCBI Taxonomy" id="689"/>
    <lineage>
        <taxon>Bacteria</taxon>
        <taxon>Pseudomonadati</taxon>
        <taxon>Pseudomonadota</taxon>
        <taxon>Gammaproteobacteria</taxon>
        <taxon>Vibrionales</taxon>
        <taxon>Vibrionaceae</taxon>
        <taxon>Vibrio</taxon>
    </lineage>
</organism>
<protein>
    <submittedName>
        <fullName evidence="2">GNAT family N-acetyltransferase</fullName>
    </submittedName>
</protein>
<proteinExistence type="predicted"/>
<reference evidence="2 3" key="1">
    <citation type="submission" date="2018-11" db="EMBL/GenBank/DDBJ databases">
        <title>Complete Genome Sequence of Vbrio mediterranei 117-T6: a Potential Pathogen Bacteria Isolated from the Conchocelis of Pyropia.</title>
        <authorList>
            <person name="Liu Q."/>
        </authorList>
    </citation>
    <scope>NUCLEOTIDE SEQUENCE [LARGE SCALE GENOMIC DNA]</scope>
    <source>
        <strain evidence="2 3">117-T6</strain>
    </source>
</reference>
<dbReference type="Gene3D" id="3.40.630.30">
    <property type="match status" value="1"/>
</dbReference>
<name>A0A3G4V6J9_9VIBR</name>
<dbReference type="Proteomes" id="UP000279760">
    <property type="component" value="Chromosome 1"/>
</dbReference>
<accession>A0A3G4V6J9</accession>
<dbReference type="CDD" id="cd04301">
    <property type="entry name" value="NAT_SF"/>
    <property type="match status" value="1"/>
</dbReference>
<dbReference type="GO" id="GO:0016747">
    <property type="term" value="F:acyltransferase activity, transferring groups other than amino-acyl groups"/>
    <property type="evidence" value="ECO:0007669"/>
    <property type="project" value="InterPro"/>
</dbReference>
<evidence type="ECO:0000313" key="2">
    <source>
        <dbReference type="EMBL" id="AYV19919.1"/>
    </source>
</evidence>
<gene>
    <name evidence="2" type="ORF">ECB94_00800</name>
</gene>
<feature type="domain" description="N-acetyltransferase" evidence="1">
    <location>
        <begin position="1"/>
        <end position="140"/>
    </location>
</feature>
<evidence type="ECO:0000259" key="1">
    <source>
        <dbReference type="PROSITE" id="PS51186"/>
    </source>
</evidence>
<dbReference type="PROSITE" id="PS51186">
    <property type="entry name" value="GNAT"/>
    <property type="match status" value="1"/>
</dbReference>
<dbReference type="InterPro" id="IPR000182">
    <property type="entry name" value="GNAT_dom"/>
</dbReference>
<dbReference type="InterPro" id="IPR016181">
    <property type="entry name" value="Acyl_CoA_acyltransferase"/>
</dbReference>
<dbReference type="AlphaFoldDB" id="A0A3G4V6J9"/>
<evidence type="ECO:0000313" key="3">
    <source>
        <dbReference type="Proteomes" id="UP000279760"/>
    </source>
</evidence>
<dbReference type="EMBL" id="CP033577">
    <property type="protein sequence ID" value="AYV19919.1"/>
    <property type="molecule type" value="Genomic_DNA"/>
</dbReference>
<dbReference type="Pfam" id="PF13673">
    <property type="entry name" value="Acetyltransf_10"/>
    <property type="match status" value="1"/>
</dbReference>
<keyword evidence="2" id="KW-0808">Transferase</keyword>
<dbReference type="SUPFAM" id="SSF55729">
    <property type="entry name" value="Acyl-CoA N-acyltransferases (Nat)"/>
    <property type="match status" value="1"/>
</dbReference>